<protein>
    <submittedName>
        <fullName evidence="1">Chlorophyll A-B binding family protein</fullName>
    </submittedName>
</protein>
<proteinExistence type="predicted"/>
<comment type="caution">
    <text evidence="1">The sequence shown here is derived from an EMBL/GenBank/DDBJ whole genome shotgun (WGS) entry which is preliminary data.</text>
</comment>
<reference evidence="1" key="1">
    <citation type="submission" date="2019-09" db="EMBL/GenBank/DDBJ databases">
        <title>Draft genome information of white flower Hibiscus syriacus.</title>
        <authorList>
            <person name="Kim Y.-M."/>
        </authorList>
    </citation>
    <scope>NUCLEOTIDE SEQUENCE [LARGE SCALE GENOMIC DNA]</scope>
    <source>
        <strain evidence="1">YM2019G1</strain>
    </source>
</reference>
<keyword evidence="2" id="KW-1185">Reference proteome</keyword>
<dbReference type="Pfam" id="PF24046">
    <property type="entry name" value="At4g08330"/>
    <property type="match status" value="1"/>
</dbReference>
<sequence>MKKFRVSYYFSLTSSSRRITATIGSKYGKSIKRGIISFFSIDESRFIQVDEFQCIPYFSRHSWGLFRHRTKLLCRKCENHIGNAYDDKTSGYTLVLDKSDSPSGSEASSYRRYDVRIRALQPSSAQELGTPPFI</sequence>
<dbReference type="Proteomes" id="UP000436088">
    <property type="component" value="Unassembled WGS sequence"/>
</dbReference>
<gene>
    <name evidence="1" type="ORF">F3Y22_tig00117056pilonHSYRG00375</name>
</gene>
<dbReference type="InterPro" id="IPR045282">
    <property type="entry name" value="At4g08330-like"/>
</dbReference>
<dbReference type="AlphaFoldDB" id="A0A6A2WCZ2"/>
<dbReference type="PANTHER" id="PTHR33674">
    <property type="entry name" value="METHIONINE-S-OXIDE REDUCTASE"/>
    <property type="match status" value="1"/>
</dbReference>
<evidence type="ECO:0000313" key="1">
    <source>
        <dbReference type="EMBL" id="KAE8653865.1"/>
    </source>
</evidence>
<name>A0A6A2WCZ2_HIBSY</name>
<dbReference type="PANTHER" id="PTHR33674:SF8">
    <property type="entry name" value="OS01G0833400 PROTEIN"/>
    <property type="match status" value="1"/>
</dbReference>
<organism evidence="1 2">
    <name type="scientific">Hibiscus syriacus</name>
    <name type="common">Rose of Sharon</name>
    <dbReference type="NCBI Taxonomy" id="106335"/>
    <lineage>
        <taxon>Eukaryota</taxon>
        <taxon>Viridiplantae</taxon>
        <taxon>Streptophyta</taxon>
        <taxon>Embryophyta</taxon>
        <taxon>Tracheophyta</taxon>
        <taxon>Spermatophyta</taxon>
        <taxon>Magnoliopsida</taxon>
        <taxon>eudicotyledons</taxon>
        <taxon>Gunneridae</taxon>
        <taxon>Pentapetalae</taxon>
        <taxon>rosids</taxon>
        <taxon>malvids</taxon>
        <taxon>Malvales</taxon>
        <taxon>Malvaceae</taxon>
        <taxon>Malvoideae</taxon>
        <taxon>Hibiscus</taxon>
    </lineage>
</organism>
<dbReference type="OrthoDB" id="1907500at2759"/>
<evidence type="ECO:0000313" key="2">
    <source>
        <dbReference type="Proteomes" id="UP000436088"/>
    </source>
</evidence>
<accession>A0A6A2WCZ2</accession>
<dbReference type="EMBL" id="VEPZ02001788">
    <property type="protein sequence ID" value="KAE8653865.1"/>
    <property type="molecule type" value="Genomic_DNA"/>
</dbReference>